<accession>A0A9Q9IGA9</accession>
<dbReference type="GO" id="GO:0004497">
    <property type="term" value="F:monooxygenase activity"/>
    <property type="evidence" value="ECO:0007669"/>
    <property type="project" value="UniProtKB-KW"/>
</dbReference>
<protein>
    <submittedName>
        <fullName evidence="4">Lytic polysaccharide monooxygenase</fullName>
    </submittedName>
</protein>
<dbReference type="SUPFAM" id="SSF81296">
    <property type="entry name" value="E set domains"/>
    <property type="match status" value="1"/>
</dbReference>
<feature type="compositionally biased region" description="Low complexity" evidence="2">
    <location>
        <begin position="240"/>
        <end position="267"/>
    </location>
</feature>
<dbReference type="Gene3D" id="2.70.50.50">
    <property type="entry name" value="chitin-binding protein cbp21"/>
    <property type="match status" value="1"/>
</dbReference>
<dbReference type="SUPFAM" id="SSF49384">
    <property type="entry name" value="Carbohydrate-binding domain"/>
    <property type="match status" value="1"/>
</dbReference>
<dbReference type="InterPro" id="IPR004302">
    <property type="entry name" value="Cellulose/chitin-bd_N"/>
</dbReference>
<gene>
    <name evidence="4" type="ORF">Daura_39410</name>
</gene>
<dbReference type="InterPro" id="IPR008965">
    <property type="entry name" value="CBM2/CBM3_carb-bd_dom_sf"/>
</dbReference>
<dbReference type="Proteomes" id="UP001058003">
    <property type="component" value="Chromosome"/>
</dbReference>
<dbReference type="InterPro" id="IPR051024">
    <property type="entry name" value="GlcNAc_Chitin_IntDeg"/>
</dbReference>
<dbReference type="KEGG" id="daur:Daura_39410"/>
<dbReference type="GO" id="GO:0004553">
    <property type="term" value="F:hydrolase activity, hydrolyzing O-glycosyl compounds"/>
    <property type="evidence" value="ECO:0007669"/>
    <property type="project" value="InterPro"/>
</dbReference>
<organism evidence="4 5">
    <name type="scientific">Dactylosporangium aurantiacum</name>
    <dbReference type="NCBI Taxonomy" id="35754"/>
    <lineage>
        <taxon>Bacteria</taxon>
        <taxon>Bacillati</taxon>
        <taxon>Actinomycetota</taxon>
        <taxon>Actinomycetes</taxon>
        <taxon>Micromonosporales</taxon>
        <taxon>Micromonosporaceae</taxon>
        <taxon>Dactylosporangium</taxon>
    </lineage>
</organism>
<evidence type="ECO:0000259" key="3">
    <source>
        <dbReference type="PROSITE" id="PS51173"/>
    </source>
</evidence>
<dbReference type="PANTHER" id="PTHR34823:SF1">
    <property type="entry name" value="CHITIN-BINDING TYPE-4 DOMAIN-CONTAINING PROTEIN"/>
    <property type="match status" value="1"/>
</dbReference>
<feature type="domain" description="CBM2" evidence="3">
    <location>
        <begin position="263"/>
        <end position="366"/>
    </location>
</feature>
<keyword evidence="5" id="KW-1185">Reference proteome</keyword>
<evidence type="ECO:0000256" key="1">
    <source>
        <dbReference type="ARBA" id="ARBA00022729"/>
    </source>
</evidence>
<name>A0A9Q9IGA9_9ACTN</name>
<dbReference type="Gene3D" id="2.60.40.290">
    <property type="match status" value="1"/>
</dbReference>
<evidence type="ECO:0000313" key="4">
    <source>
        <dbReference type="EMBL" id="UWZ52648.1"/>
    </source>
</evidence>
<sequence>MHAFRIDVTELLVQLSALGKRLTIGATAVLTAAVAAVVVAQSPAGAHGSVTDPPSRNYGCWARWGSDHLNPNMAQTDPMCAQAWQANPDTMWNWNGLYREGVAGNHQAAIPDGQLCSGGRTQNGRYASLDTVGNWVAATKPNNFTLTLTDAAQHGADYLRIYITKQGFDPTTQPLTWASLELVNTTGRYAPAGQYQAQVNAGSRTGRHVIYTIWQASHLDQSYYLCSDVIFTGGTGPTDSASASASPSRSTSPSASASPSRSTSVPPGGCAASYAKTSEWSGGFGATVTVTAGANPINGWTVKLTWANGQTITSYWNATVTSAGGVSTATNVNYNGKLGAGASTTFGFNGAWTGTNTAPAVSCTAS</sequence>
<dbReference type="GO" id="GO:0030247">
    <property type="term" value="F:polysaccharide binding"/>
    <property type="evidence" value="ECO:0007669"/>
    <property type="project" value="UniProtKB-UniRule"/>
</dbReference>
<reference evidence="4" key="1">
    <citation type="submission" date="2021-04" db="EMBL/GenBank/DDBJ databases">
        <title>Dactylosporangium aurantiacum NRRL B-8018 full assembly.</title>
        <authorList>
            <person name="Hartkoorn R.C."/>
            <person name="Beaudoing E."/>
            <person name="Hot D."/>
        </authorList>
    </citation>
    <scope>NUCLEOTIDE SEQUENCE</scope>
    <source>
        <strain evidence="4">NRRL B-8018</strain>
    </source>
</reference>
<dbReference type="CDD" id="cd21177">
    <property type="entry name" value="LPMO_AA10"/>
    <property type="match status" value="1"/>
</dbReference>
<keyword evidence="4" id="KW-0503">Monooxygenase</keyword>
<feature type="region of interest" description="Disordered" evidence="2">
    <location>
        <begin position="237"/>
        <end position="268"/>
    </location>
</feature>
<evidence type="ECO:0000256" key="2">
    <source>
        <dbReference type="SAM" id="MobiDB-lite"/>
    </source>
</evidence>
<keyword evidence="1" id="KW-0732">Signal</keyword>
<proteinExistence type="predicted"/>
<keyword evidence="4" id="KW-0560">Oxidoreductase</keyword>
<dbReference type="GO" id="GO:0005975">
    <property type="term" value="P:carbohydrate metabolic process"/>
    <property type="evidence" value="ECO:0007669"/>
    <property type="project" value="InterPro"/>
</dbReference>
<dbReference type="PROSITE" id="PS51173">
    <property type="entry name" value="CBM2"/>
    <property type="match status" value="1"/>
</dbReference>
<dbReference type="EMBL" id="CP073767">
    <property type="protein sequence ID" value="UWZ52648.1"/>
    <property type="molecule type" value="Genomic_DNA"/>
</dbReference>
<dbReference type="Pfam" id="PF03067">
    <property type="entry name" value="LPMO_10"/>
    <property type="match status" value="1"/>
</dbReference>
<dbReference type="InterPro" id="IPR001919">
    <property type="entry name" value="CBD2"/>
</dbReference>
<dbReference type="SMART" id="SM00637">
    <property type="entry name" value="CBD_II"/>
    <property type="match status" value="1"/>
</dbReference>
<dbReference type="InterPro" id="IPR014756">
    <property type="entry name" value="Ig_E-set"/>
</dbReference>
<dbReference type="AlphaFoldDB" id="A0A9Q9IGA9"/>
<evidence type="ECO:0000313" key="5">
    <source>
        <dbReference type="Proteomes" id="UP001058003"/>
    </source>
</evidence>
<dbReference type="InterPro" id="IPR012291">
    <property type="entry name" value="CBM2_carb-bd_dom_sf"/>
</dbReference>
<dbReference type="Pfam" id="PF00553">
    <property type="entry name" value="CBM_2"/>
    <property type="match status" value="1"/>
</dbReference>
<dbReference type="PANTHER" id="PTHR34823">
    <property type="entry name" value="GLCNAC-BINDING PROTEIN A"/>
    <property type="match status" value="1"/>
</dbReference>